<evidence type="ECO:0000256" key="1">
    <source>
        <dbReference type="SAM" id="MobiDB-lite"/>
    </source>
</evidence>
<protein>
    <submittedName>
        <fullName evidence="2">Uncharacterized protein</fullName>
    </submittedName>
</protein>
<name>A0A4P9YQX1_ROZAC</name>
<sequence>MTSTDQKMSLSLVQQATLQRQNRLNQKRGIRQDKIKENKKPVKKFLKNKSTDRTTRSSAMKKDKLENIKITIFNNRQKKPEEEEKNNAITPPSASVTQNYSARSAPQPSSALKTINSTLQQAAERQRQQFPFNDRFSGRAYMDQVQPPSNVATKTEKPQGIFQKNQIRKL</sequence>
<dbReference type="AlphaFoldDB" id="A0A4P9YQX1"/>
<evidence type="ECO:0000313" key="2">
    <source>
        <dbReference type="EMBL" id="RKP21702.1"/>
    </source>
</evidence>
<feature type="region of interest" description="Disordered" evidence="1">
    <location>
        <begin position="19"/>
        <end position="110"/>
    </location>
</feature>
<feature type="compositionally biased region" description="Basic and acidic residues" evidence="1">
    <location>
        <begin position="49"/>
        <end position="67"/>
    </location>
</feature>
<organism evidence="2 3">
    <name type="scientific">Rozella allomycis (strain CSF55)</name>
    <dbReference type="NCBI Taxonomy" id="988480"/>
    <lineage>
        <taxon>Eukaryota</taxon>
        <taxon>Fungi</taxon>
        <taxon>Fungi incertae sedis</taxon>
        <taxon>Cryptomycota</taxon>
        <taxon>Cryptomycota incertae sedis</taxon>
        <taxon>Rozella</taxon>
    </lineage>
</organism>
<dbReference type="Proteomes" id="UP000281549">
    <property type="component" value="Unassembled WGS sequence"/>
</dbReference>
<reference evidence="3" key="1">
    <citation type="journal article" date="2018" name="Nat. Microbiol.">
        <title>Leveraging single-cell genomics to expand the fungal tree of life.</title>
        <authorList>
            <person name="Ahrendt S.R."/>
            <person name="Quandt C.A."/>
            <person name="Ciobanu D."/>
            <person name="Clum A."/>
            <person name="Salamov A."/>
            <person name="Andreopoulos B."/>
            <person name="Cheng J.F."/>
            <person name="Woyke T."/>
            <person name="Pelin A."/>
            <person name="Henrissat B."/>
            <person name="Reynolds N.K."/>
            <person name="Benny G.L."/>
            <person name="Smith M.E."/>
            <person name="James T.Y."/>
            <person name="Grigoriev I.V."/>
        </authorList>
    </citation>
    <scope>NUCLEOTIDE SEQUENCE [LARGE SCALE GENOMIC DNA]</scope>
    <source>
        <strain evidence="3">CSF55</strain>
    </source>
</reference>
<dbReference type="EMBL" id="ML004935">
    <property type="protein sequence ID" value="RKP21702.1"/>
    <property type="molecule type" value="Genomic_DNA"/>
</dbReference>
<accession>A0A4P9YQX1</accession>
<feature type="compositionally biased region" description="Polar residues" evidence="1">
    <location>
        <begin position="87"/>
        <end position="110"/>
    </location>
</feature>
<feature type="compositionally biased region" description="Basic and acidic residues" evidence="1">
    <location>
        <begin position="30"/>
        <end position="40"/>
    </location>
</feature>
<proteinExistence type="predicted"/>
<feature type="region of interest" description="Disordered" evidence="1">
    <location>
        <begin position="124"/>
        <end position="170"/>
    </location>
</feature>
<gene>
    <name evidence="2" type="ORF">ROZALSC1DRAFT_26903</name>
</gene>
<evidence type="ECO:0000313" key="3">
    <source>
        <dbReference type="Proteomes" id="UP000281549"/>
    </source>
</evidence>